<gene>
    <name evidence="2" type="ORF">ES288_A13G032800v1</name>
</gene>
<dbReference type="EMBL" id="CM017700">
    <property type="protein sequence ID" value="TYG85185.1"/>
    <property type="molecule type" value="Genomic_DNA"/>
</dbReference>
<keyword evidence="3" id="KW-1185">Reference proteome</keyword>
<sequence length="83" mass="9502">MQPSNHHRTVTDGAPMTTDFPTMPTEVWRTWLGCGTCLGSERWWRKWAVEWRTTWAVPKALRGLGFSLLAYFLICCGLNFGPV</sequence>
<feature type="transmembrane region" description="Helical" evidence="1">
    <location>
        <begin position="60"/>
        <end position="80"/>
    </location>
</feature>
<organism evidence="2 3">
    <name type="scientific">Gossypium darwinii</name>
    <name type="common">Darwin's cotton</name>
    <name type="synonym">Gossypium barbadense var. darwinii</name>
    <dbReference type="NCBI Taxonomy" id="34276"/>
    <lineage>
        <taxon>Eukaryota</taxon>
        <taxon>Viridiplantae</taxon>
        <taxon>Streptophyta</taxon>
        <taxon>Embryophyta</taxon>
        <taxon>Tracheophyta</taxon>
        <taxon>Spermatophyta</taxon>
        <taxon>Magnoliopsida</taxon>
        <taxon>eudicotyledons</taxon>
        <taxon>Gunneridae</taxon>
        <taxon>Pentapetalae</taxon>
        <taxon>rosids</taxon>
        <taxon>malvids</taxon>
        <taxon>Malvales</taxon>
        <taxon>Malvaceae</taxon>
        <taxon>Malvoideae</taxon>
        <taxon>Gossypium</taxon>
    </lineage>
</organism>
<proteinExistence type="predicted"/>
<dbReference type="Proteomes" id="UP000323506">
    <property type="component" value="Chromosome A13"/>
</dbReference>
<keyword evidence="1" id="KW-0472">Membrane</keyword>
<protein>
    <submittedName>
        <fullName evidence="2">Uncharacterized protein</fullName>
    </submittedName>
</protein>
<evidence type="ECO:0000313" key="2">
    <source>
        <dbReference type="EMBL" id="TYG85185.1"/>
    </source>
</evidence>
<accession>A0A5D2DW14</accession>
<evidence type="ECO:0000313" key="3">
    <source>
        <dbReference type="Proteomes" id="UP000323506"/>
    </source>
</evidence>
<keyword evidence="1" id="KW-0812">Transmembrane</keyword>
<evidence type="ECO:0000256" key="1">
    <source>
        <dbReference type="SAM" id="Phobius"/>
    </source>
</evidence>
<name>A0A5D2DW14_GOSDA</name>
<reference evidence="2 3" key="1">
    <citation type="submission" date="2019-06" db="EMBL/GenBank/DDBJ databases">
        <title>WGS assembly of Gossypium darwinii.</title>
        <authorList>
            <person name="Chen Z.J."/>
            <person name="Sreedasyam A."/>
            <person name="Ando A."/>
            <person name="Song Q."/>
            <person name="De L."/>
            <person name="Hulse-Kemp A."/>
            <person name="Ding M."/>
            <person name="Ye W."/>
            <person name="Kirkbride R."/>
            <person name="Jenkins J."/>
            <person name="Plott C."/>
            <person name="Lovell J."/>
            <person name="Lin Y.-M."/>
            <person name="Vaughn R."/>
            <person name="Liu B."/>
            <person name="Li W."/>
            <person name="Simpson S."/>
            <person name="Scheffler B."/>
            <person name="Saski C."/>
            <person name="Grover C."/>
            <person name="Hu G."/>
            <person name="Conover J."/>
            <person name="Carlson J."/>
            <person name="Shu S."/>
            <person name="Boston L."/>
            <person name="Williams M."/>
            <person name="Peterson D."/>
            <person name="Mcgee K."/>
            <person name="Jones D."/>
            <person name="Wendel J."/>
            <person name="Stelly D."/>
            <person name="Grimwood J."/>
            <person name="Schmutz J."/>
        </authorList>
    </citation>
    <scope>NUCLEOTIDE SEQUENCE [LARGE SCALE GENOMIC DNA]</scope>
    <source>
        <strain evidence="2">1808015.09</strain>
    </source>
</reference>
<dbReference type="AlphaFoldDB" id="A0A5D2DW14"/>
<keyword evidence="1" id="KW-1133">Transmembrane helix</keyword>